<reference evidence="6 7" key="1">
    <citation type="submission" date="2015-11" db="EMBL/GenBank/DDBJ databases">
        <title>Expanding the genomic diversity of Burkholderia species for the development of highly accurate diagnostics.</title>
        <authorList>
            <person name="Sahl J."/>
            <person name="Keim P."/>
            <person name="Wagner D."/>
        </authorList>
    </citation>
    <scope>NUCLEOTIDE SEQUENCE [LARGE SCALE GENOMIC DNA]</scope>
    <source>
        <strain evidence="6 7">MSMB368WGS</strain>
    </source>
</reference>
<evidence type="ECO:0000256" key="1">
    <source>
        <dbReference type="ARBA" id="ARBA00006484"/>
    </source>
</evidence>
<dbReference type="Gene3D" id="3.40.50.720">
    <property type="entry name" value="NAD(P)-binding Rossmann-like Domain"/>
    <property type="match status" value="1"/>
</dbReference>
<name>A0A132EMA7_9BURK</name>
<evidence type="ECO:0000256" key="5">
    <source>
        <dbReference type="ARBA" id="ARBA00023221"/>
    </source>
</evidence>
<evidence type="ECO:0000256" key="4">
    <source>
        <dbReference type="ARBA" id="ARBA00023098"/>
    </source>
</evidence>
<gene>
    <name evidence="6" type="ORF">WT56_02795</name>
</gene>
<keyword evidence="4" id="KW-0443">Lipid metabolism</keyword>
<dbReference type="PROSITE" id="PS00061">
    <property type="entry name" value="ADH_SHORT"/>
    <property type="match status" value="1"/>
</dbReference>
<comment type="caution">
    <text evidence="6">The sequence shown here is derived from an EMBL/GenBank/DDBJ whole genome shotgun (WGS) entry which is preliminary data.</text>
</comment>
<evidence type="ECO:0000256" key="3">
    <source>
        <dbReference type="ARBA" id="ARBA00023027"/>
    </source>
</evidence>
<dbReference type="NCBIfam" id="NF005559">
    <property type="entry name" value="PRK07231.1"/>
    <property type="match status" value="1"/>
</dbReference>
<dbReference type="PRINTS" id="PR00081">
    <property type="entry name" value="GDHRDH"/>
</dbReference>
<keyword evidence="2" id="KW-0560">Oxidoreductase</keyword>
<dbReference type="RefSeq" id="WP_060236793.1">
    <property type="nucleotide sequence ID" value="NZ_LPJR01000001.1"/>
</dbReference>
<dbReference type="SUPFAM" id="SSF51735">
    <property type="entry name" value="NAD(P)-binding Rossmann-fold domains"/>
    <property type="match status" value="1"/>
</dbReference>
<dbReference type="PRINTS" id="PR00080">
    <property type="entry name" value="SDRFAMILY"/>
</dbReference>
<protein>
    <submittedName>
        <fullName evidence="6">3-alpha-hydroxysteroid dehydrogenase</fullName>
    </submittedName>
</protein>
<dbReference type="OrthoDB" id="6823797at2"/>
<dbReference type="InterPro" id="IPR002347">
    <property type="entry name" value="SDR_fam"/>
</dbReference>
<dbReference type="GO" id="GO:0008202">
    <property type="term" value="P:steroid metabolic process"/>
    <property type="evidence" value="ECO:0007669"/>
    <property type="project" value="UniProtKB-KW"/>
</dbReference>
<dbReference type="PANTHER" id="PTHR43180:SF28">
    <property type="entry name" value="NAD(P)-BINDING ROSSMANN-FOLD SUPERFAMILY PROTEIN"/>
    <property type="match status" value="1"/>
</dbReference>
<evidence type="ECO:0000313" key="6">
    <source>
        <dbReference type="EMBL" id="KWF37643.1"/>
    </source>
</evidence>
<organism evidence="6 7">
    <name type="scientific">Burkholderia pseudomultivorans</name>
    <dbReference type="NCBI Taxonomy" id="1207504"/>
    <lineage>
        <taxon>Bacteria</taxon>
        <taxon>Pseudomonadati</taxon>
        <taxon>Pseudomonadota</taxon>
        <taxon>Betaproteobacteria</taxon>
        <taxon>Burkholderiales</taxon>
        <taxon>Burkholderiaceae</taxon>
        <taxon>Burkholderia</taxon>
        <taxon>Burkholderia cepacia complex</taxon>
    </lineage>
</organism>
<dbReference type="InterPro" id="IPR020904">
    <property type="entry name" value="Sc_DH/Rdtase_CS"/>
</dbReference>
<dbReference type="Proteomes" id="UP000062912">
    <property type="component" value="Unassembled WGS sequence"/>
</dbReference>
<dbReference type="EMBL" id="LPJR01000001">
    <property type="protein sequence ID" value="KWF37643.1"/>
    <property type="molecule type" value="Genomic_DNA"/>
</dbReference>
<comment type="similarity">
    <text evidence="1">Belongs to the short-chain dehydrogenases/reductases (SDR) family.</text>
</comment>
<dbReference type="AlphaFoldDB" id="A0A132EMA7"/>
<dbReference type="InterPro" id="IPR036291">
    <property type="entry name" value="NAD(P)-bd_dom_sf"/>
</dbReference>
<dbReference type="PANTHER" id="PTHR43180">
    <property type="entry name" value="3-OXOACYL-(ACYL-CARRIER-PROTEIN) REDUCTASE (AFU_ORTHOLOGUE AFUA_6G11210)"/>
    <property type="match status" value="1"/>
</dbReference>
<dbReference type="FunFam" id="3.40.50.720:FF:000084">
    <property type="entry name" value="Short-chain dehydrogenase reductase"/>
    <property type="match status" value="1"/>
</dbReference>
<evidence type="ECO:0000313" key="7">
    <source>
        <dbReference type="Proteomes" id="UP000062912"/>
    </source>
</evidence>
<dbReference type="GO" id="GO:0016491">
    <property type="term" value="F:oxidoreductase activity"/>
    <property type="evidence" value="ECO:0007669"/>
    <property type="project" value="UniProtKB-KW"/>
</dbReference>
<dbReference type="Pfam" id="PF13561">
    <property type="entry name" value="adh_short_C2"/>
    <property type="match status" value="1"/>
</dbReference>
<sequence>MTKRLEGKVALITGGARGQGEAEARRFVAEGARVVIADVLDDAGRRVAAELGDAARYQHLDVTREDDWQTAVHATLAHFGRLDILVNNAAILKLIPIEACSLDDYRKVIEVNQVGCWLGMKSALSALKDAGGGAIVNVSSTAGMEGVAGGSAYVSSKFAVRGMTKAAALEFGRYGIRVNSVHPGGIDTVMARPPEYADFDPSSVYGSLPIARIGKPDEVANLVLFLASDESAYCTGAEFIVDGGLLAGTAFH</sequence>
<evidence type="ECO:0000256" key="2">
    <source>
        <dbReference type="ARBA" id="ARBA00023002"/>
    </source>
</evidence>
<keyword evidence="5" id="KW-0753">Steroid metabolism</keyword>
<proteinExistence type="inferred from homology"/>
<keyword evidence="3" id="KW-0520">NAD</keyword>
<accession>A0A132EMA7</accession>